<evidence type="ECO:0000259" key="6">
    <source>
        <dbReference type="Pfam" id="PF07992"/>
    </source>
</evidence>
<dbReference type="RefSeq" id="WP_213246365.1">
    <property type="nucleotide sequence ID" value="NZ_CP045806.1"/>
</dbReference>
<dbReference type="Pfam" id="PF07992">
    <property type="entry name" value="Pyr_redox_2"/>
    <property type="match status" value="1"/>
</dbReference>
<evidence type="ECO:0000313" key="7">
    <source>
        <dbReference type="EMBL" id="QHN33871.1"/>
    </source>
</evidence>
<dbReference type="PRINTS" id="PR00411">
    <property type="entry name" value="PNDRDTASEI"/>
</dbReference>
<comment type="cofactor">
    <cofactor evidence="1">
        <name>FAD</name>
        <dbReference type="ChEBI" id="CHEBI:57692"/>
    </cofactor>
</comment>
<reference evidence="7" key="1">
    <citation type="journal article" date="2021" name="Nat. Microbiol.">
        <title>Cocultivation of an ultrasmall environmental parasitic bacterium with lytic ability against bacteria associated with wastewater foams.</title>
        <authorList>
            <person name="Batinovic S."/>
            <person name="Rose J.J.A."/>
            <person name="Ratcliffe J."/>
            <person name="Seviour R.J."/>
            <person name="Petrovski S."/>
        </authorList>
    </citation>
    <scope>NUCLEOTIDE SEQUENCE</scope>
    <source>
        <strain evidence="7">CON9</strain>
    </source>
</reference>
<feature type="domain" description="FAD/NAD(P)-binding" evidence="6">
    <location>
        <begin position="14"/>
        <end position="298"/>
    </location>
</feature>
<gene>
    <name evidence="7" type="ORF">GII31_02080</name>
</gene>
<keyword evidence="8" id="KW-1185">Reference proteome</keyword>
<evidence type="ECO:0000256" key="3">
    <source>
        <dbReference type="ARBA" id="ARBA00022630"/>
    </source>
</evidence>
<evidence type="ECO:0000256" key="2">
    <source>
        <dbReference type="ARBA" id="ARBA00005272"/>
    </source>
</evidence>
<name>A0ABX6IDA5_9ACTN</name>
<comment type="similarity">
    <text evidence="2">Belongs to the NADH dehydrogenase family.</text>
</comment>
<dbReference type="SUPFAM" id="SSF51905">
    <property type="entry name" value="FAD/NAD(P)-binding domain"/>
    <property type="match status" value="1"/>
</dbReference>
<evidence type="ECO:0000313" key="8">
    <source>
        <dbReference type="Proteomes" id="UP001059836"/>
    </source>
</evidence>
<dbReference type="InterPro" id="IPR036188">
    <property type="entry name" value="FAD/NAD-bd_sf"/>
</dbReference>
<dbReference type="Gene3D" id="3.50.50.100">
    <property type="match status" value="1"/>
</dbReference>
<dbReference type="Proteomes" id="UP001059836">
    <property type="component" value="Chromosome"/>
</dbReference>
<protein>
    <submittedName>
        <fullName evidence="7">FAD-dependent oxidoreductase</fullName>
    </submittedName>
</protein>
<proteinExistence type="inferred from homology"/>
<accession>A0ABX6IDA5</accession>
<keyword evidence="4" id="KW-0274">FAD</keyword>
<evidence type="ECO:0000256" key="5">
    <source>
        <dbReference type="ARBA" id="ARBA00023002"/>
    </source>
</evidence>
<dbReference type="InterPro" id="IPR023753">
    <property type="entry name" value="FAD/NAD-binding_dom"/>
</dbReference>
<keyword evidence="3" id="KW-0285">Flavoprotein</keyword>
<evidence type="ECO:0000256" key="1">
    <source>
        <dbReference type="ARBA" id="ARBA00001974"/>
    </source>
</evidence>
<dbReference type="EMBL" id="CP045809">
    <property type="protein sequence ID" value="QHN33871.1"/>
    <property type="molecule type" value="Genomic_DNA"/>
</dbReference>
<keyword evidence="5" id="KW-0560">Oxidoreductase</keyword>
<dbReference type="PRINTS" id="PR00368">
    <property type="entry name" value="FADPNR"/>
</dbReference>
<evidence type="ECO:0000256" key="4">
    <source>
        <dbReference type="ARBA" id="ARBA00022827"/>
    </source>
</evidence>
<dbReference type="PANTHER" id="PTHR42913">
    <property type="entry name" value="APOPTOSIS-INDUCING FACTOR 1"/>
    <property type="match status" value="1"/>
</dbReference>
<dbReference type="PANTHER" id="PTHR42913:SF3">
    <property type="entry name" value="64 KDA MITOCHONDRIAL NADH DEHYDROGENASE (EUROFUNG)"/>
    <property type="match status" value="1"/>
</dbReference>
<dbReference type="InterPro" id="IPR051169">
    <property type="entry name" value="NADH-Q_oxidoreductase"/>
</dbReference>
<sequence length="402" mass="42338">MDITAQTTPVAVTRIVVIGGGYAGTMAANRLAGQAGTDVVLLNARPHFVDRIRLHQWAADTGSAGHEYSTLLGDGVRLVVGTAERIDTARRRVVLASGDELPYDRLVYAVGSTARIPTGLVRPDAAGSEHAFTVGEWESAQRLREHLKTERGAVTVVGGGLTGAETAAELAERGLSVRLVCDGPLVPAFGDRGRRATARGLDRLGVRVFENLRVTAIGPRSISVAGANGDEEWPSATTIVAAGFAVPRLAADSGLTTDPDGRLVTDETLTSVDDPRIVGAGDAVAPSNTPLRMSCQAANPMGLHAADTVIAAMNNRPAQPIRIGFSGQNLSLGRRAAVIQLSHTDDTPRSLVLRGRIAGAIKEQVCRFVIRGIGLEARRPGLMRGVSRKPRTADELAQTVLR</sequence>
<organism evidence="7 8">
    <name type="scientific">Gordonia pseudamarae</name>
    <dbReference type="NCBI Taxonomy" id="2831662"/>
    <lineage>
        <taxon>Bacteria</taxon>
        <taxon>Bacillati</taxon>
        <taxon>Actinomycetota</taxon>
        <taxon>Actinomycetes</taxon>
        <taxon>Mycobacteriales</taxon>
        <taxon>Gordoniaceae</taxon>
        <taxon>Gordonia</taxon>
    </lineage>
</organism>